<name>A0A1Y5TDA8_9RHOB</name>
<feature type="transmembrane region" description="Helical" evidence="7">
    <location>
        <begin position="12"/>
        <end position="33"/>
    </location>
</feature>
<proteinExistence type="predicted"/>
<feature type="transmembrane region" description="Helical" evidence="7">
    <location>
        <begin position="354"/>
        <end position="376"/>
    </location>
</feature>
<evidence type="ECO:0000256" key="2">
    <source>
        <dbReference type="ARBA" id="ARBA00022448"/>
    </source>
</evidence>
<comment type="subcellular location">
    <subcellularLocation>
        <location evidence="1">Cell membrane</location>
        <topology evidence="1">Multi-pass membrane protein</topology>
    </subcellularLocation>
</comment>
<dbReference type="GO" id="GO:0005886">
    <property type="term" value="C:plasma membrane"/>
    <property type="evidence" value="ECO:0007669"/>
    <property type="project" value="UniProtKB-SubCell"/>
</dbReference>
<dbReference type="STRING" id="658057.SAMN04488032_11248"/>
<feature type="transmembrane region" description="Helical" evidence="7">
    <location>
        <begin position="485"/>
        <end position="506"/>
    </location>
</feature>
<evidence type="ECO:0000256" key="5">
    <source>
        <dbReference type="ARBA" id="ARBA00022989"/>
    </source>
</evidence>
<feature type="transmembrane region" description="Helical" evidence="7">
    <location>
        <begin position="53"/>
        <end position="71"/>
    </location>
</feature>
<dbReference type="PROSITE" id="PS50928">
    <property type="entry name" value="ABC_TM1"/>
    <property type="match status" value="2"/>
</dbReference>
<keyword evidence="5 7" id="KW-1133">Transmembrane helix</keyword>
<feature type="transmembrane region" description="Helical" evidence="7">
    <location>
        <begin position="324"/>
        <end position="347"/>
    </location>
</feature>
<dbReference type="RefSeq" id="WP_085850237.1">
    <property type="nucleotide sequence ID" value="NZ_FNZV01000012.1"/>
</dbReference>
<feature type="transmembrane region" description="Helical" evidence="7">
    <location>
        <begin position="235"/>
        <end position="258"/>
    </location>
</feature>
<evidence type="ECO:0000313" key="10">
    <source>
        <dbReference type="Proteomes" id="UP000193307"/>
    </source>
</evidence>
<keyword evidence="10" id="KW-1185">Reference proteome</keyword>
<feature type="domain" description="ABC transmembrane type-1" evidence="8">
    <location>
        <begin position="49"/>
        <end position="256"/>
    </location>
</feature>
<dbReference type="InterPro" id="IPR000515">
    <property type="entry name" value="MetI-like"/>
</dbReference>
<organism evidence="9 10">
    <name type="scientific">Pacificibacter marinus</name>
    <dbReference type="NCBI Taxonomy" id="658057"/>
    <lineage>
        <taxon>Bacteria</taxon>
        <taxon>Pseudomonadati</taxon>
        <taxon>Pseudomonadota</taxon>
        <taxon>Alphaproteobacteria</taxon>
        <taxon>Rhodobacterales</taxon>
        <taxon>Roseobacteraceae</taxon>
        <taxon>Pacificibacter</taxon>
    </lineage>
</organism>
<keyword evidence="3" id="KW-1003">Cell membrane</keyword>
<feature type="transmembrane region" description="Helical" evidence="7">
    <location>
        <begin position="445"/>
        <end position="465"/>
    </location>
</feature>
<dbReference type="EMBL" id="FWFW01000012">
    <property type="protein sequence ID" value="SLN60970.1"/>
    <property type="molecule type" value="Genomic_DNA"/>
</dbReference>
<dbReference type="AlphaFoldDB" id="A0A1Y5TDA8"/>
<dbReference type="Gene3D" id="1.10.3720.10">
    <property type="entry name" value="MetI-like"/>
    <property type="match status" value="2"/>
</dbReference>
<feature type="transmembrane region" description="Helical" evidence="7">
    <location>
        <begin position="187"/>
        <end position="209"/>
    </location>
</feature>
<feature type="transmembrane region" description="Helical" evidence="7">
    <location>
        <begin position="83"/>
        <end position="108"/>
    </location>
</feature>
<keyword evidence="4 7" id="KW-0812">Transmembrane</keyword>
<sequence length="516" mass="55116">MARRVLAINPWPGLIVAGLVTFFSLGTLLTVALRADSFGALDHFDWASVRFTVVQAFWSAVLSVGLAIPVARALARRSFWGRGALITLLGAPFILPVIVAILGLTAVFGRSGIVAYLLNLAGLEPISIYGFHGVLLAHVFFNLPLATRLLLHGWVSIPAEQFRLAGALNFTSQDTFHHIEWPMLRTLAPGILAIIFLICTTSFAVALTFGGGPKATTVELAIYQAFKFDFDIGKAALLAGIQFVICAIAAIASLWLHVPQAVMSGQDRIVQRFDTGRFRLKVLDAVWIVMASLFLIVPLLAIVMQGASSVMSLPEAVWTAALRSVLTAVTSAGLSLVFALALALAAIRWQWLEGVGMLSVAASPLVMGTGLFILVFPYVDPASIALAVTALVNAVMSLPFVLRSIGPAVRSSEQQFGLLSDSLGLVGWARLRLVILPRIRAPMGFSAGLAAALSMGDLGVVTLFARPDGATLPLQIYRLMGAYRMDQAMGAALLLLLLSLVLFYLFDRGGRAHAVS</sequence>
<dbReference type="PANTHER" id="PTHR30183">
    <property type="entry name" value="MOLYBDENUM TRANSPORT SYSTEM PERMEASE PROTEIN MODB"/>
    <property type="match status" value="1"/>
</dbReference>
<feature type="transmembrane region" description="Helical" evidence="7">
    <location>
        <begin position="282"/>
        <end position="304"/>
    </location>
</feature>
<evidence type="ECO:0000256" key="1">
    <source>
        <dbReference type="ARBA" id="ARBA00004651"/>
    </source>
</evidence>
<dbReference type="Proteomes" id="UP000193307">
    <property type="component" value="Unassembled WGS sequence"/>
</dbReference>
<keyword evidence="6 7" id="KW-0472">Membrane</keyword>
<evidence type="ECO:0000256" key="6">
    <source>
        <dbReference type="ARBA" id="ARBA00023136"/>
    </source>
</evidence>
<accession>A0A1Y5TDA8</accession>
<evidence type="ECO:0000256" key="7">
    <source>
        <dbReference type="SAM" id="Phobius"/>
    </source>
</evidence>
<evidence type="ECO:0000256" key="4">
    <source>
        <dbReference type="ARBA" id="ARBA00022692"/>
    </source>
</evidence>
<evidence type="ECO:0000256" key="3">
    <source>
        <dbReference type="ARBA" id="ARBA00022475"/>
    </source>
</evidence>
<evidence type="ECO:0000259" key="8">
    <source>
        <dbReference type="PROSITE" id="PS50928"/>
    </source>
</evidence>
<gene>
    <name evidence="9" type="primary">cysW</name>
    <name evidence="9" type="ORF">PAM7971_03140</name>
</gene>
<dbReference type="GO" id="GO:0055085">
    <property type="term" value="P:transmembrane transport"/>
    <property type="evidence" value="ECO:0007669"/>
    <property type="project" value="InterPro"/>
</dbReference>
<evidence type="ECO:0000313" key="9">
    <source>
        <dbReference type="EMBL" id="SLN60970.1"/>
    </source>
</evidence>
<feature type="transmembrane region" description="Helical" evidence="7">
    <location>
        <begin position="382"/>
        <end position="402"/>
    </location>
</feature>
<dbReference type="PANTHER" id="PTHR30183:SF9">
    <property type="entry name" value="THIAMINE TRANSPORT SYSTEM PERMEASE PROTEIN THIP"/>
    <property type="match status" value="1"/>
</dbReference>
<feature type="transmembrane region" description="Helical" evidence="7">
    <location>
        <begin position="128"/>
        <end position="151"/>
    </location>
</feature>
<protein>
    <submittedName>
        <fullName evidence="9">Sulfate transport system permease protein CysW</fullName>
    </submittedName>
</protein>
<dbReference type="InterPro" id="IPR035906">
    <property type="entry name" value="MetI-like_sf"/>
</dbReference>
<dbReference type="SUPFAM" id="SSF161098">
    <property type="entry name" value="MetI-like"/>
    <property type="match status" value="2"/>
</dbReference>
<reference evidence="9 10" key="1">
    <citation type="submission" date="2017-03" db="EMBL/GenBank/DDBJ databases">
        <authorList>
            <person name="Afonso C.L."/>
            <person name="Miller P.J."/>
            <person name="Scott M.A."/>
            <person name="Spackman E."/>
            <person name="Goraichik I."/>
            <person name="Dimitrov K.M."/>
            <person name="Suarez D.L."/>
            <person name="Swayne D.E."/>
        </authorList>
    </citation>
    <scope>NUCLEOTIDE SEQUENCE [LARGE SCALE GENOMIC DNA]</scope>
    <source>
        <strain evidence="9 10">CECT 7971</strain>
    </source>
</reference>
<dbReference type="CDD" id="cd06261">
    <property type="entry name" value="TM_PBP2"/>
    <property type="match status" value="1"/>
</dbReference>
<feature type="domain" description="ABC transmembrane type-1" evidence="8">
    <location>
        <begin position="321"/>
        <end position="506"/>
    </location>
</feature>
<dbReference type="OrthoDB" id="7066776at2"/>
<keyword evidence="2" id="KW-0813">Transport</keyword>